<reference evidence="3 4" key="1">
    <citation type="submission" date="2009-11" db="EMBL/GenBank/DDBJ databases">
        <title>Annotation of Allomyces macrogynus ATCC 38327.</title>
        <authorList>
            <consortium name="The Broad Institute Genome Sequencing Platform"/>
            <person name="Russ C."/>
            <person name="Cuomo C."/>
            <person name="Burger G."/>
            <person name="Gray M.W."/>
            <person name="Holland P.W.H."/>
            <person name="King N."/>
            <person name="Lang F.B.F."/>
            <person name="Roger A.J."/>
            <person name="Ruiz-Trillo I."/>
            <person name="Young S.K."/>
            <person name="Zeng Q."/>
            <person name="Gargeya S."/>
            <person name="Fitzgerald M."/>
            <person name="Haas B."/>
            <person name="Abouelleil A."/>
            <person name="Alvarado L."/>
            <person name="Arachchi H.M."/>
            <person name="Berlin A."/>
            <person name="Chapman S.B."/>
            <person name="Gearin G."/>
            <person name="Goldberg J."/>
            <person name="Griggs A."/>
            <person name="Gujja S."/>
            <person name="Hansen M."/>
            <person name="Heiman D."/>
            <person name="Howarth C."/>
            <person name="Larimer J."/>
            <person name="Lui A."/>
            <person name="MacDonald P.J.P."/>
            <person name="McCowen C."/>
            <person name="Montmayeur A."/>
            <person name="Murphy C."/>
            <person name="Neiman D."/>
            <person name="Pearson M."/>
            <person name="Priest M."/>
            <person name="Roberts A."/>
            <person name="Saif S."/>
            <person name="Shea T."/>
            <person name="Sisk P."/>
            <person name="Stolte C."/>
            <person name="Sykes S."/>
            <person name="Wortman J."/>
            <person name="Nusbaum C."/>
            <person name="Birren B."/>
        </authorList>
    </citation>
    <scope>NUCLEOTIDE SEQUENCE [LARGE SCALE GENOMIC DNA]</scope>
    <source>
        <strain evidence="3 4">ATCC 38327</strain>
    </source>
</reference>
<feature type="region of interest" description="Disordered" evidence="1">
    <location>
        <begin position="215"/>
        <end position="264"/>
    </location>
</feature>
<keyword evidence="2" id="KW-0472">Membrane</keyword>
<feature type="compositionally biased region" description="Low complexity" evidence="1">
    <location>
        <begin position="215"/>
        <end position="235"/>
    </location>
</feature>
<protein>
    <submittedName>
        <fullName evidence="3">Uncharacterized protein</fullName>
    </submittedName>
</protein>
<dbReference type="AlphaFoldDB" id="A0A0L0SFW8"/>
<feature type="region of interest" description="Disordered" evidence="1">
    <location>
        <begin position="157"/>
        <end position="201"/>
    </location>
</feature>
<feature type="compositionally biased region" description="Polar residues" evidence="1">
    <location>
        <begin position="243"/>
        <end position="252"/>
    </location>
</feature>
<keyword evidence="4" id="KW-1185">Reference proteome</keyword>
<accession>A0A0L0SFW8</accession>
<evidence type="ECO:0000256" key="1">
    <source>
        <dbReference type="SAM" id="MobiDB-lite"/>
    </source>
</evidence>
<organism evidence="3 4">
    <name type="scientific">Allomyces macrogynus (strain ATCC 38327)</name>
    <name type="common">Allomyces javanicus var. macrogynus</name>
    <dbReference type="NCBI Taxonomy" id="578462"/>
    <lineage>
        <taxon>Eukaryota</taxon>
        <taxon>Fungi</taxon>
        <taxon>Fungi incertae sedis</taxon>
        <taxon>Blastocladiomycota</taxon>
        <taxon>Blastocladiomycetes</taxon>
        <taxon>Blastocladiales</taxon>
        <taxon>Blastocladiaceae</taxon>
        <taxon>Allomyces</taxon>
    </lineage>
</organism>
<proteinExistence type="predicted"/>
<feature type="transmembrane region" description="Helical" evidence="2">
    <location>
        <begin position="52"/>
        <end position="70"/>
    </location>
</feature>
<keyword evidence="2" id="KW-0812">Transmembrane</keyword>
<evidence type="ECO:0000256" key="2">
    <source>
        <dbReference type="SAM" id="Phobius"/>
    </source>
</evidence>
<gene>
    <name evidence="3" type="ORF">AMAG_07013</name>
</gene>
<evidence type="ECO:0000313" key="3">
    <source>
        <dbReference type="EMBL" id="KNE61270.1"/>
    </source>
</evidence>
<name>A0A0L0SFW8_ALLM3</name>
<dbReference type="EMBL" id="GG745337">
    <property type="protein sequence ID" value="KNE61270.1"/>
    <property type="molecule type" value="Genomic_DNA"/>
</dbReference>
<dbReference type="VEuPathDB" id="FungiDB:AMAG_07013"/>
<dbReference type="Proteomes" id="UP000054350">
    <property type="component" value="Unassembled WGS sequence"/>
</dbReference>
<feature type="transmembrane region" description="Helical" evidence="2">
    <location>
        <begin position="76"/>
        <end position="96"/>
    </location>
</feature>
<dbReference type="OrthoDB" id="10515063at2759"/>
<sequence length="264" mass="26994">MSNPSLHAASALSPDSSQAAASVAEHGVKPCHAAGAPLRAAFAAPTVLQARAMVAVTTAAATFTGLYMTTAMEIEWQVLLSIFAGLGIMVAWNMLYQSWRECTSASTESDGPLATTQPMMPAMGPMTSKAALPHASNPAIVATSVITLASAQTSDLTPSTSALHKSPSWAAPTTHASNSGTAVNSRSLHTSAPGPLPGTNHFDPLLLPPVYSMSRTRSAGSPTASAAALAETAARIGSDRSVRPNSGISDFSGTAAPPPREYRI</sequence>
<reference evidence="4" key="2">
    <citation type="submission" date="2009-11" db="EMBL/GenBank/DDBJ databases">
        <title>The Genome Sequence of Allomyces macrogynus strain ATCC 38327.</title>
        <authorList>
            <consortium name="The Broad Institute Genome Sequencing Platform"/>
            <person name="Russ C."/>
            <person name="Cuomo C."/>
            <person name="Shea T."/>
            <person name="Young S.K."/>
            <person name="Zeng Q."/>
            <person name="Koehrsen M."/>
            <person name="Haas B."/>
            <person name="Borodovsky M."/>
            <person name="Guigo R."/>
            <person name="Alvarado L."/>
            <person name="Berlin A."/>
            <person name="Borenstein D."/>
            <person name="Chen Z."/>
            <person name="Engels R."/>
            <person name="Freedman E."/>
            <person name="Gellesch M."/>
            <person name="Goldberg J."/>
            <person name="Griggs A."/>
            <person name="Gujja S."/>
            <person name="Heiman D."/>
            <person name="Hepburn T."/>
            <person name="Howarth C."/>
            <person name="Jen D."/>
            <person name="Larson L."/>
            <person name="Lewis B."/>
            <person name="Mehta T."/>
            <person name="Park D."/>
            <person name="Pearson M."/>
            <person name="Roberts A."/>
            <person name="Saif S."/>
            <person name="Shenoy N."/>
            <person name="Sisk P."/>
            <person name="Stolte C."/>
            <person name="Sykes S."/>
            <person name="Walk T."/>
            <person name="White J."/>
            <person name="Yandava C."/>
            <person name="Burger G."/>
            <person name="Gray M.W."/>
            <person name="Holland P.W.H."/>
            <person name="King N."/>
            <person name="Lang F.B.F."/>
            <person name="Roger A.J."/>
            <person name="Ruiz-Trillo I."/>
            <person name="Lander E."/>
            <person name="Nusbaum C."/>
        </authorList>
    </citation>
    <scope>NUCLEOTIDE SEQUENCE [LARGE SCALE GENOMIC DNA]</scope>
    <source>
        <strain evidence="4">ATCC 38327</strain>
    </source>
</reference>
<keyword evidence="2" id="KW-1133">Transmembrane helix</keyword>
<evidence type="ECO:0000313" key="4">
    <source>
        <dbReference type="Proteomes" id="UP000054350"/>
    </source>
</evidence>
<feature type="compositionally biased region" description="Polar residues" evidence="1">
    <location>
        <begin position="174"/>
        <end position="190"/>
    </location>
</feature>